<proteinExistence type="predicted"/>
<reference evidence="2" key="2">
    <citation type="submission" date="2014-07" db="EMBL/GenBank/DDBJ databases">
        <authorList>
            <person name="Hull J."/>
        </authorList>
    </citation>
    <scope>NUCLEOTIDE SEQUENCE</scope>
</reference>
<sequence>MSLKRNLAEELHKPKRRNYQTSRVVIKGILTDLWQADLCDLRMYPDKGFKYLLVIIDVGSKKAWARALKSKSGEDVSKALSSVFKSSKLTPKHLQVDRGREFYNPQVLELLKKKKVNMYSTFTELKASIVERLNRTLKQWMWTEFSVEGNRKW</sequence>
<dbReference type="PANTHER" id="PTHR46585">
    <property type="entry name" value="INTEGRASE CORE DOMAIN CONTAINING PROTEIN"/>
    <property type="match status" value="1"/>
</dbReference>
<dbReference type="InterPro" id="IPR012337">
    <property type="entry name" value="RNaseH-like_sf"/>
</dbReference>
<dbReference type="PANTHER" id="PTHR46585:SF1">
    <property type="entry name" value="CHROMO DOMAIN-CONTAINING PROTEIN"/>
    <property type="match status" value="1"/>
</dbReference>
<dbReference type="AlphaFoldDB" id="A0A0A9Z6U0"/>
<evidence type="ECO:0000259" key="1">
    <source>
        <dbReference type="PROSITE" id="PS50994"/>
    </source>
</evidence>
<dbReference type="InterPro" id="IPR036397">
    <property type="entry name" value="RNaseH_sf"/>
</dbReference>
<protein>
    <submittedName>
        <fullName evidence="2">Uncharacterized transposon-derived protein F54H12.3</fullName>
    </submittedName>
</protein>
<dbReference type="Gene3D" id="3.30.420.10">
    <property type="entry name" value="Ribonuclease H-like superfamily/Ribonuclease H"/>
    <property type="match status" value="1"/>
</dbReference>
<dbReference type="EMBL" id="GBHO01003460">
    <property type="protein sequence ID" value="JAG40144.1"/>
    <property type="molecule type" value="Transcribed_RNA"/>
</dbReference>
<reference evidence="2" key="1">
    <citation type="journal article" date="2014" name="PLoS ONE">
        <title>Transcriptome-Based Identification of ABC Transporters in the Western Tarnished Plant Bug Lygus hesperus.</title>
        <authorList>
            <person name="Hull J.J."/>
            <person name="Chaney K."/>
            <person name="Geib S.M."/>
            <person name="Fabrick J.A."/>
            <person name="Brent C.S."/>
            <person name="Walsh D."/>
            <person name="Lavine L.C."/>
        </authorList>
    </citation>
    <scope>NUCLEOTIDE SEQUENCE</scope>
</reference>
<gene>
    <name evidence="2" type="primary">F54H12.3_3</name>
    <name evidence="2" type="ORF">CM83_9799</name>
</gene>
<evidence type="ECO:0000313" key="2">
    <source>
        <dbReference type="EMBL" id="JAG40144.1"/>
    </source>
</evidence>
<name>A0A0A9Z6U0_LYGHE</name>
<feature type="domain" description="Integrase catalytic" evidence="1">
    <location>
        <begin position="10"/>
        <end position="153"/>
    </location>
</feature>
<feature type="non-terminal residue" evidence="2">
    <location>
        <position position="153"/>
    </location>
</feature>
<dbReference type="Pfam" id="PF00665">
    <property type="entry name" value="rve"/>
    <property type="match status" value="1"/>
</dbReference>
<dbReference type="InterPro" id="IPR001584">
    <property type="entry name" value="Integrase_cat-core"/>
</dbReference>
<dbReference type="GO" id="GO:0015074">
    <property type="term" value="P:DNA integration"/>
    <property type="evidence" value="ECO:0007669"/>
    <property type="project" value="InterPro"/>
</dbReference>
<accession>A0A0A9Z6U0</accession>
<organism evidence="2">
    <name type="scientific">Lygus hesperus</name>
    <name type="common">Western plant bug</name>
    <dbReference type="NCBI Taxonomy" id="30085"/>
    <lineage>
        <taxon>Eukaryota</taxon>
        <taxon>Metazoa</taxon>
        <taxon>Ecdysozoa</taxon>
        <taxon>Arthropoda</taxon>
        <taxon>Hexapoda</taxon>
        <taxon>Insecta</taxon>
        <taxon>Pterygota</taxon>
        <taxon>Neoptera</taxon>
        <taxon>Paraneoptera</taxon>
        <taxon>Hemiptera</taxon>
        <taxon>Heteroptera</taxon>
        <taxon>Panheteroptera</taxon>
        <taxon>Cimicomorpha</taxon>
        <taxon>Miridae</taxon>
        <taxon>Mirini</taxon>
        <taxon>Lygus</taxon>
    </lineage>
</organism>
<dbReference type="PROSITE" id="PS50994">
    <property type="entry name" value="INTEGRASE"/>
    <property type="match status" value="1"/>
</dbReference>
<dbReference type="GO" id="GO:0003676">
    <property type="term" value="F:nucleic acid binding"/>
    <property type="evidence" value="ECO:0007669"/>
    <property type="project" value="InterPro"/>
</dbReference>
<dbReference type="SUPFAM" id="SSF53098">
    <property type="entry name" value="Ribonuclease H-like"/>
    <property type="match status" value="1"/>
</dbReference>